<dbReference type="GO" id="GO:0016747">
    <property type="term" value="F:acyltransferase activity, transferring groups other than amino-acyl groups"/>
    <property type="evidence" value="ECO:0007669"/>
    <property type="project" value="InterPro"/>
</dbReference>
<comment type="caution">
    <text evidence="2">The sequence shown here is derived from an EMBL/GenBank/DDBJ whole genome shotgun (WGS) entry which is preliminary data.</text>
</comment>
<feature type="domain" description="N-acetyltransferase" evidence="1">
    <location>
        <begin position="1"/>
        <end position="138"/>
    </location>
</feature>
<dbReference type="InterPro" id="IPR016181">
    <property type="entry name" value="Acyl_CoA_acyltransferase"/>
</dbReference>
<sequence>MYKVVVDYEPKEADNDVLREGMLAFNEKIVGERDKPFSIFLKNESGKIYGGVQAFLGSESVYIDLLFVDEALQKQGYGTQLLLAVEQEALKKGCVFSLVDTWDFQAEAFYLQRGYKRIGELKDYWLGHSKIFLRKNLKKV</sequence>
<dbReference type="SUPFAM" id="SSF55729">
    <property type="entry name" value="Acyl-CoA N-acyltransferases (Nat)"/>
    <property type="match status" value="1"/>
</dbReference>
<dbReference type="PROSITE" id="PS51186">
    <property type="entry name" value="GNAT"/>
    <property type="match status" value="1"/>
</dbReference>
<protein>
    <submittedName>
        <fullName evidence="2">Acetyltransferase, GNAT family</fullName>
    </submittedName>
</protein>
<dbReference type="InterPro" id="IPR000182">
    <property type="entry name" value="GNAT_dom"/>
</dbReference>
<keyword evidence="3" id="KW-1185">Reference proteome</keyword>
<organism evidence="2 3">
    <name type="scientific">Candidatus Criblamydia sequanensis CRIB-18</name>
    <dbReference type="NCBI Taxonomy" id="1437425"/>
    <lineage>
        <taxon>Bacteria</taxon>
        <taxon>Pseudomonadati</taxon>
        <taxon>Chlamydiota</taxon>
        <taxon>Chlamydiia</taxon>
        <taxon>Parachlamydiales</taxon>
        <taxon>Candidatus Criblamydiaceae</taxon>
        <taxon>Candidatus Criblamydia</taxon>
    </lineage>
</organism>
<reference evidence="2" key="1">
    <citation type="submission" date="2013-12" db="EMBL/GenBank/DDBJ databases">
        <authorList>
            <person name="Linke B."/>
        </authorList>
    </citation>
    <scope>NUCLEOTIDE SEQUENCE [LARGE SCALE GENOMIC DNA]</scope>
    <source>
        <strain evidence="2">CRIB-18</strain>
    </source>
</reference>
<dbReference type="RefSeq" id="WP_041018329.1">
    <property type="nucleotide sequence ID" value="NZ_CCEJ010000009.1"/>
</dbReference>
<dbReference type="OrthoDB" id="9781704at2"/>
<evidence type="ECO:0000313" key="3">
    <source>
        <dbReference type="Proteomes" id="UP000031552"/>
    </source>
</evidence>
<name>A0A090E2B6_9BACT</name>
<dbReference type="STRING" id="1437425.CSEC_1992"/>
<accession>A0A090E2B6</accession>
<evidence type="ECO:0000313" key="2">
    <source>
        <dbReference type="EMBL" id="CDR34799.1"/>
    </source>
</evidence>
<dbReference type="CDD" id="cd04301">
    <property type="entry name" value="NAT_SF"/>
    <property type="match status" value="1"/>
</dbReference>
<gene>
    <name evidence="2" type="ORF">CSEC_1992</name>
</gene>
<evidence type="ECO:0000259" key="1">
    <source>
        <dbReference type="PROSITE" id="PS51186"/>
    </source>
</evidence>
<dbReference type="Pfam" id="PF00583">
    <property type="entry name" value="Acetyltransf_1"/>
    <property type="match status" value="1"/>
</dbReference>
<dbReference type="AlphaFoldDB" id="A0A090E2B6"/>
<dbReference type="eggNOG" id="COG0456">
    <property type="taxonomic scope" value="Bacteria"/>
</dbReference>
<proteinExistence type="predicted"/>
<reference evidence="2" key="2">
    <citation type="submission" date="2014-09" db="EMBL/GenBank/DDBJ databases">
        <title>Criblamydia sequanensis harbors a mega-plasmid encoding arsenite resistance.</title>
        <authorList>
            <person name="Bertelli C."/>
            <person name="Goesmann A."/>
            <person name="Greub G."/>
        </authorList>
    </citation>
    <scope>NUCLEOTIDE SEQUENCE [LARGE SCALE GENOMIC DNA]</scope>
    <source>
        <strain evidence="2">CRIB-18</strain>
    </source>
</reference>
<dbReference type="EMBL" id="CCEJ010000009">
    <property type="protein sequence ID" value="CDR34799.1"/>
    <property type="molecule type" value="Genomic_DNA"/>
</dbReference>
<dbReference type="Gene3D" id="3.40.630.30">
    <property type="match status" value="1"/>
</dbReference>
<dbReference type="Proteomes" id="UP000031552">
    <property type="component" value="Unassembled WGS sequence"/>
</dbReference>